<proteinExistence type="predicted"/>
<evidence type="ECO:0000313" key="2">
    <source>
        <dbReference type="Proteomes" id="UP000008068"/>
    </source>
</evidence>
<reference evidence="2" key="1">
    <citation type="submission" date="2011-07" db="EMBL/GenBank/DDBJ databases">
        <authorList>
            <consortium name="Caenorhabditis brenneri Sequencing and Analysis Consortium"/>
            <person name="Wilson R.K."/>
        </authorList>
    </citation>
    <scope>NUCLEOTIDE SEQUENCE [LARGE SCALE GENOMIC DNA]</scope>
    <source>
        <strain evidence="2">PB2801</strain>
    </source>
</reference>
<evidence type="ECO:0008006" key="3">
    <source>
        <dbReference type="Google" id="ProtNLM"/>
    </source>
</evidence>
<gene>
    <name evidence="1" type="ORF">CAEBREN_08398</name>
</gene>
<organism evidence="2">
    <name type="scientific">Caenorhabditis brenneri</name>
    <name type="common">Nematode worm</name>
    <dbReference type="NCBI Taxonomy" id="135651"/>
    <lineage>
        <taxon>Eukaryota</taxon>
        <taxon>Metazoa</taxon>
        <taxon>Ecdysozoa</taxon>
        <taxon>Nematoda</taxon>
        <taxon>Chromadorea</taxon>
        <taxon>Rhabditida</taxon>
        <taxon>Rhabditina</taxon>
        <taxon>Rhabditomorpha</taxon>
        <taxon>Rhabditoidea</taxon>
        <taxon>Rhabditidae</taxon>
        <taxon>Peloderinae</taxon>
        <taxon>Caenorhabditis</taxon>
    </lineage>
</organism>
<evidence type="ECO:0000313" key="1">
    <source>
        <dbReference type="EMBL" id="EGT57753.1"/>
    </source>
</evidence>
<sequence>MTFWIWVYGFMIIWKLKKNSSPASVPRKSRKGKAKQTGGVGFHEIGEILQFELQGPERVQRYLINWRNGDSTPAWENAGGICSVSICAFWNRVFAEKAQYEQRRAPRAWARPTKKANTH</sequence>
<keyword evidence="2" id="KW-1185">Reference proteome</keyword>
<accession>G0ND17</accession>
<protein>
    <recommendedName>
        <fullName evidence="3">Chromo domain-containing protein</fullName>
    </recommendedName>
</protein>
<dbReference type="HOGENOM" id="CLU_2063577_0_0_1"/>
<dbReference type="Proteomes" id="UP000008068">
    <property type="component" value="Unassembled WGS sequence"/>
</dbReference>
<dbReference type="EMBL" id="GL379865">
    <property type="protein sequence ID" value="EGT57753.1"/>
    <property type="molecule type" value="Genomic_DNA"/>
</dbReference>
<name>G0ND17_CAEBE</name>
<dbReference type="AlphaFoldDB" id="G0ND17"/>
<dbReference type="InParanoid" id="G0ND17"/>